<reference evidence="1" key="1">
    <citation type="submission" date="2022-06" db="EMBL/GenBank/DDBJ databases">
        <title>Phylogenomic reconstructions and comparative analyses of Kickxellomycotina fungi.</title>
        <authorList>
            <person name="Reynolds N.K."/>
            <person name="Stajich J.E."/>
            <person name="Barry K."/>
            <person name="Grigoriev I.V."/>
            <person name="Crous P."/>
            <person name="Smith M.E."/>
        </authorList>
    </citation>
    <scope>NUCLEOTIDE SEQUENCE</scope>
    <source>
        <strain evidence="1">RSA 2271</strain>
    </source>
</reference>
<keyword evidence="2" id="KW-1185">Reference proteome</keyword>
<evidence type="ECO:0000313" key="2">
    <source>
        <dbReference type="Proteomes" id="UP001145114"/>
    </source>
</evidence>
<organism evidence="1 2">
    <name type="scientific">Spiromyces aspiralis</name>
    <dbReference type="NCBI Taxonomy" id="68401"/>
    <lineage>
        <taxon>Eukaryota</taxon>
        <taxon>Fungi</taxon>
        <taxon>Fungi incertae sedis</taxon>
        <taxon>Zoopagomycota</taxon>
        <taxon>Kickxellomycotina</taxon>
        <taxon>Kickxellomycetes</taxon>
        <taxon>Kickxellales</taxon>
        <taxon>Kickxellaceae</taxon>
        <taxon>Spiromyces</taxon>
    </lineage>
</organism>
<dbReference type="EMBL" id="JAMZIH010000592">
    <property type="protein sequence ID" value="KAJ1679114.1"/>
    <property type="molecule type" value="Genomic_DNA"/>
</dbReference>
<accession>A0ACC1HXK2</accession>
<evidence type="ECO:0000313" key="1">
    <source>
        <dbReference type="EMBL" id="KAJ1679114.1"/>
    </source>
</evidence>
<name>A0ACC1HXK2_9FUNG</name>
<gene>
    <name evidence="1" type="ORF">EV182_002701</name>
</gene>
<proteinExistence type="predicted"/>
<protein>
    <submittedName>
        <fullName evidence="1">Uncharacterized protein</fullName>
    </submittedName>
</protein>
<comment type="caution">
    <text evidence="1">The sequence shown here is derived from an EMBL/GenBank/DDBJ whole genome shotgun (WGS) entry which is preliminary data.</text>
</comment>
<sequence length="700" mass="77869">MSNKEELELWVKAASDFDQENYDLAIANFNLMDDSAKKFFNLGVVHTRNGDTAKAQIQCYSEAVRLDRYLAVAYFQRGVVRMIKQENQDALDDFNEALKCLRGNQFIDYTQIGLVYKMYSCEIYYNRALCNFCLGDEAEARLDLERATIDRNPEEERHVWIQKAIEMNGMDCPLFCVPRGVLYRPDMSKVKNATKVDYLGSSKVIAAIKDEELKSQEKDSGTTAGGGLKRSQTLGFLTPRRLKSTLSHSKSLRDSFRHRRQLSASAAQPASLAANGNNDDAASASPPKADKPSSHLQLGRSATTMGRIGKFVKFSDSAGKDLEPASSDSESVRNSTESLDMIVKSTESKVVGITQSASNPPVEIIAELPAHAEPEQYQQFTRQQNTQPEEMASVPPLPPAPEPEHESEPEPEPEPIPQQQLPPQPHLQPQPQPILPIHGNPDPLAIIRYGVQRRATQKKGLQRANTVQQPSAAPITAAATGGNNSPHTSTDNLHGQPHDVLRRNNTVHHTLPGRRDYYDNGSQQELHLPQQQATQRQAAAVEQPTYPSTDQLQPPYQDQEHYHHQQQQQQQQQQQPAHYNEGRHHYHHHPPYSSTVMAHDNESGHGYGTDHESADNGSLHETGNFNTFPLSAAGQRPNQHLHIDQVYNLHQNPSSISVSSAATQHSNLCFNGSAVPAPYQTQTQHSPYLNSAHIDASSGY</sequence>
<feature type="non-terminal residue" evidence="1">
    <location>
        <position position="700"/>
    </location>
</feature>
<dbReference type="Proteomes" id="UP001145114">
    <property type="component" value="Unassembled WGS sequence"/>
</dbReference>